<dbReference type="WBParaSite" id="SPAL_0001781000.1">
    <property type="protein sequence ID" value="SPAL_0001781000.1"/>
    <property type="gene ID" value="SPAL_0001781000"/>
</dbReference>
<keyword evidence="1" id="KW-1185">Reference proteome</keyword>
<name>A0A0N5CJ03_STREA</name>
<sequence length="96" mass="11288">MYGTISNNLQNASVAIPLVCDEFSEKQCLYAYDDEATRLLKKRCSEIIEIFKNYEDNKKDRNREITANVINKAYNFKVQVESRSGKKWTIRNFKLL</sequence>
<proteinExistence type="predicted"/>
<accession>A0A0N5CJ03</accession>
<evidence type="ECO:0000313" key="1">
    <source>
        <dbReference type="Proteomes" id="UP000046392"/>
    </source>
</evidence>
<evidence type="ECO:0000313" key="2">
    <source>
        <dbReference type="WBParaSite" id="SPAL_0001781000.1"/>
    </source>
</evidence>
<protein>
    <submittedName>
        <fullName evidence="2">Uncharacterized protein</fullName>
    </submittedName>
</protein>
<dbReference type="InterPro" id="IPR012340">
    <property type="entry name" value="NA-bd_OB-fold"/>
</dbReference>
<organism evidence="1 2">
    <name type="scientific">Strongyloides papillosus</name>
    <name type="common">Intestinal threadworm</name>
    <dbReference type="NCBI Taxonomy" id="174720"/>
    <lineage>
        <taxon>Eukaryota</taxon>
        <taxon>Metazoa</taxon>
        <taxon>Ecdysozoa</taxon>
        <taxon>Nematoda</taxon>
        <taxon>Chromadorea</taxon>
        <taxon>Rhabditida</taxon>
        <taxon>Tylenchina</taxon>
        <taxon>Panagrolaimomorpha</taxon>
        <taxon>Strongyloidoidea</taxon>
        <taxon>Strongyloididae</taxon>
        <taxon>Strongyloides</taxon>
    </lineage>
</organism>
<dbReference type="Gene3D" id="2.40.50.140">
    <property type="entry name" value="Nucleic acid-binding proteins"/>
    <property type="match status" value="1"/>
</dbReference>
<dbReference type="Proteomes" id="UP000046392">
    <property type="component" value="Unplaced"/>
</dbReference>
<dbReference type="AlphaFoldDB" id="A0A0N5CJ03"/>
<reference evidence="2" key="1">
    <citation type="submission" date="2017-02" db="UniProtKB">
        <authorList>
            <consortium name="WormBaseParasite"/>
        </authorList>
    </citation>
    <scope>IDENTIFICATION</scope>
</reference>